<evidence type="ECO:0000313" key="3">
    <source>
        <dbReference type="EMBL" id="KKS14314.1"/>
    </source>
</evidence>
<feature type="domain" description="CxxC-x17-CxxC" evidence="2">
    <location>
        <begin position="38"/>
        <end position="72"/>
    </location>
</feature>
<feature type="compositionally biased region" description="Basic and acidic residues" evidence="1">
    <location>
        <begin position="194"/>
        <end position="205"/>
    </location>
</feature>
<name>A0A0G0WNF3_9BACT</name>
<accession>A0A0G0WNF3</accession>
<dbReference type="InterPro" id="IPR026363">
    <property type="entry name" value="CxxC-x17-CxxC_dom"/>
</dbReference>
<feature type="domain" description="CxxC-x17-CxxC" evidence="2">
    <location>
        <begin position="94"/>
        <end position="130"/>
    </location>
</feature>
<dbReference type="Pfam" id="PF23477">
    <property type="entry name" value="zf_Tbcl_2"/>
    <property type="match status" value="2"/>
</dbReference>
<feature type="region of interest" description="Disordered" evidence="1">
    <location>
        <begin position="161"/>
        <end position="205"/>
    </location>
</feature>
<evidence type="ECO:0000256" key="1">
    <source>
        <dbReference type="SAM" id="MobiDB-lite"/>
    </source>
</evidence>
<dbReference type="AlphaFoldDB" id="A0A0G0WNF3"/>
<proteinExistence type="predicted"/>
<feature type="compositionally biased region" description="Basic and acidic residues" evidence="1">
    <location>
        <begin position="22"/>
        <end position="34"/>
    </location>
</feature>
<dbReference type="EMBL" id="LCBN01000003">
    <property type="protein sequence ID" value="KKS14314.1"/>
    <property type="molecule type" value="Genomic_DNA"/>
</dbReference>
<comment type="caution">
    <text evidence="3">The sequence shown here is derived from an EMBL/GenBank/DDBJ whole genome shotgun (WGS) entry which is preliminary data.</text>
</comment>
<reference evidence="3 4" key="1">
    <citation type="journal article" date="2015" name="Nature">
        <title>rRNA introns, odd ribosomes, and small enigmatic genomes across a large radiation of phyla.</title>
        <authorList>
            <person name="Brown C.T."/>
            <person name="Hug L.A."/>
            <person name="Thomas B.C."/>
            <person name="Sharon I."/>
            <person name="Castelle C.J."/>
            <person name="Singh A."/>
            <person name="Wilkins M.J."/>
            <person name="Williams K.H."/>
            <person name="Banfield J.F."/>
        </authorList>
    </citation>
    <scope>NUCLEOTIDE SEQUENCE [LARGE SCALE GENOMIC DNA]</scope>
</reference>
<dbReference type="NCBIfam" id="TIGR04272">
    <property type="entry name" value="cxxc_cxxc_Mbark"/>
    <property type="match status" value="2"/>
</dbReference>
<sequence>MLYLPNMAFDRGRNRGSSGRDTGFRPRFGDRGSRGPVEMHRATCDQCGKECEVPFRPTSGKPVFCSNCFEHKNGSDSRRPEGRNFDRPERSEDRQMFEATCADCGNKCQVPFRPTQDKPVFCSDCFGNKKTPGGKGSDKFSEINAKLDKILSLLSPVSTVPKTPVETVEKTEKPKKAAKASKKKAEEAPVEPAEEVKEATPEESI</sequence>
<evidence type="ECO:0000313" key="4">
    <source>
        <dbReference type="Proteomes" id="UP000034753"/>
    </source>
</evidence>
<dbReference type="Proteomes" id="UP000034753">
    <property type="component" value="Unassembled WGS sequence"/>
</dbReference>
<gene>
    <name evidence="3" type="ORF">UU67_C0003G0036</name>
</gene>
<organism evidence="3 4">
    <name type="scientific">Candidatus Daviesbacteria bacterium GW2011_GWB1_41_5</name>
    <dbReference type="NCBI Taxonomy" id="1618429"/>
    <lineage>
        <taxon>Bacteria</taxon>
        <taxon>Candidatus Daviesiibacteriota</taxon>
    </lineage>
</organism>
<evidence type="ECO:0000259" key="2">
    <source>
        <dbReference type="Pfam" id="PF23477"/>
    </source>
</evidence>
<protein>
    <recommendedName>
        <fullName evidence="2">CxxC-x17-CxxC domain-containing protein</fullName>
    </recommendedName>
</protein>
<feature type="region of interest" description="Disordered" evidence="1">
    <location>
        <begin position="9"/>
        <end position="34"/>
    </location>
</feature>